<evidence type="ECO:0000313" key="5">
    <source>
        <dbReference type="EMBL" id="KAK9987320.1"/>
    </source>
</evidence>
<comment type="caution">
    <text evidence="5">The sequence shown here is derived from an EMBL/GenBank/DDBJ whole genome shotgun (WGS) entry which is preliminary data.</text>
</comment>
<dbReference type="SUPFAM" id="SSF53098">
    <property type="entry name" value="Ribonuclease H-like"/>
    <property type="match status" value="1"/>
</dbReference>
<dbReference type="PANTHER" id="PTHR47074:SF48">
    <property type="entry name" value="POLYNUCLEOTIDYL TRANSFERASE, RIBONUCLEASE H-LIKE SUPERFAMILY PROTEIN"/>
    <property type="match status" value="1"/>
</dbReference>
<dbReference type="InterPro" id="IPR025836">
    <property type="entry name" value="Zn_knuckle_CX2CX4HX4C"/>
</dbReference>
<evidence type="ECO:0000259" key="4">
    <source>
        <dbReference type="Pfam" id="PF14392"/>
    </source>
</evidence>
<dbReference type="PANTHER" id="PTHR47074">
    <property type="entry name" value="BNAC02G40300D PROTEIN"/>
    <property type="match status" value="1"/>
</dbReference>
<evidence type="ECO:0000259" key="2">
    <source>
        <dbReference type="Pfam" id="PF13456"/>
    </source>
</evidence>
<protein>
    <recommendedName>
        <fullName evidence="7">RNase H type-1 domain-containing protein</fullName>
    </recommendedName>
</protein>
<dbReference type="InterPro" id="IPR012337">
    <property type="entry name" value="RNaseH-like_sf"/>
</dbReference>
<feature type="region of interest" description="Disordered" evidence="1">
    <location>
        <begin position="259"/>
        <end position="279"/>
    </location>
</feature>
<dbReference type="InterPro" id="IPR036397">
    <property type="entry name" value="RNaseH_sf"/>
</dbReference>
<dbReference type="GO" id="GO:0003676">
    <property type="term" value="F:nucleic acid binding"/>
    <property type="evidence" value="ECO:0007669"/>
    <property type="project" value="InterPro"/>
</dbReference>
<dbReference type="Pfam" id="PF14392">
    <property type="entry name" value="zf-CCHC_4"/>
    <property type="match status" value="1"/>
</dbReference>
<feature type="domain" description="Zinc knuckle CX2CX4HX4C" evidence="4">
    <location>
        <begin position="161"/>
        <end position="208"/>
    </location>
</feature>
<feature type="region of interest" description="Disordered" evidence="1">
    <location>
        <begin position="373"/>
        <end position="403"/>
    </location>
</feature>
<dbReference type="InterPro" id="IPR052929">
    <property type="entry name" value="RNase_H-like_EbsB-rel"/>
</dbReference>
<evidence type="ECO:0000313" key="6">
    <source>
        <dbReference type="Proteomes" id="UP001459277"/>
    </source>
</evidence>
<keyword evidence="6" id="KW-1185">Reference proteome</keyword>
<evidence type="ECO:0000256" key="1">
    <source>
        <dbReference type="SAM" id="MobiDB-lite"/>
    </source>
</evidence>
<dbReference type="Proteomes" id="UP001459277">
    <property type="component" value="Unassembled WGS sequence"/>
</dbReference>
<dbReference type="EMBL" id="JAZDWU010000011">
    <property type="protein sequence ID" value="KAK9987320.1"/>
    <property type="molecule type" value="Genomic_DNA"/>
</dbReference>
<name>A0AAW2BMY9_9ROSI</name>
<dbReference type="InterPro" id="IPR025558">
    <property type="entry name" value="DUF4283"/>
</dbReference>
<dbReference type="Pfam" id="PF14111">
    <property type="entry name" value="DUF4283"/>
    <property type="match status" value="1"/>
</dbReference>
<dbReference type="Pfam" id="PF13456">
    <property type="entry name" value="RVT_3"/>
    <property type="match status" value="1"/>
</dbReference>
<dbReference type="CDD" id="cd06222">
    <property type="entry name" value="RNase_H_like"/>
    <property type="match status" value="1"/>
</dbReference>
<dbReference type="InterPro" id="IPR002156">
    <property type="entry name" value="RNaseH_domain"/>
</dbReference>
<feature type="compositionally biased region" description="Polar residues" evidence="1">
    <location>
        <begin position="373"/>
        <end position="397"/>
    </location>
</feature>
<organism evidence="5 6">
    <name type="scientific">Lithocarpus litseifolius</name>
    <dbReference type="NCBI Taxonomy" id="425828"/>
    <lineage>
        <taxon>Eukaryota</taxon>
        <taxon>Viridiplantae</taxon>
        <taxon>Streptophyta</taxon>
        <taxon>Embryophyta</taxon>
        <taxon>Tracheophyta</taxon>
        <taxon>Spermatophyta</taxon>
        <taxon>Magnoliopsida</taxon>
        <taxon>eudicotyledons</taxon>
        <taxon>Gunneridae</taxon>
        <taxon>Pentapetalae</taxon>
        <taxon>rosids</taxon>
        <taxon>fabids</taxon>
        <taxon>Fagales</taxon>
        <taxon>Fagaceae</taxon>
        <taxon>Lithocarpus</taxon>
    </lineage>
</organism>
<evidence type="ECO:0008006" key="7">
    <source>
        <dbReference type="Google" id="ProtNLM"/>
    </source>
</evidence>
<feature type="domain" description="DUF4283" evidence="3">
    <location>
        <begin position="32"/>
        <end position="98"/>
    </location>
</feature>
<dbReference type="GO" id="GO:0004523">
    <property type="term" value="F:RNA-DNA hybrid ribonuclease activity"/>
    <property type="evidence" value="ECO:0007669"/>
    <property type="project" value="InterPro"/>
</dbReference>
<reference evidence="5 6" key="1">
    <citation type="submission" date="2024-01" db="EMBL/GenBank/DDBJ databases">
        <title>A telomere-to-telomere, gap-free genome of sweet tea (Lithocarpus litseifolius).</title>
        <authorList>
            <person name="Zhou J."/>
        </authorList>
    </citation>
    <scope>NUCLEOTIDE SEQUENCE [LARGE SCALE GENOMIC DNA]</scope>
    <source>
        <strain evidence="5">Zhou-2022a</strain>
        <tissue evidence="5">Leaf</tissue>
    </source>
</reference>
<evidence type="ECO:0000259" key="3">
    <source>
        <dbReference type="Pfam" id="PF14111"/>
    </source>
</evidence>
<sequence>MRITSPSDREGDDICLTRDRCSTENLIAALFFTRRALNMDAVGRTFKPLWRIEHGFTVSNEGAHKVLFSFGSSEDVDRVLSGEPWSFDKSLVVLQRYNRLTPLEDLAFDKASFWVQVHNIPIGYRTKSVAEDICESIGEVDRSTIDSECEGGNYIRVRVILDVYQPLCRGRVIKMENGEKVWVNFRYERLPNICYWCGCFDHSDKDCDIWIESKGTLQTTSQQFGSWLRANQTGPSKKNVVRVSGFYEDRPENISTRRRREMKKVPVQTKTSETAPQPEKDISDMEADFAEIPCTEHCDVTSQHGKSASSVLERENMGEFFSRKIREIDKDLGIYDNSTNSAQVENILSQKETSPLFELEKLRNELEENKCLQQSHNSIHTTNESRGTPLQDKTNTPEGPVLADASLQAKWKRYLRTADSFPDNKDDIPATKDDKIGSKRSISKLIDQSELPTTCPMNHILPLSKERKIEFQNLHPAIRSAQHKNHTRWKPPEVDVYKVNYDGAIFAEQGRAGIGVVVRNSAGAVLASLSQQVPLPSTVAQVEAMAARKAVELALESGFSKVIFEGDSDTIYRELISIDPSLALHGHVIQDIRCLVSSFVSFNFTHVRRQGNNVAHALARWAINSPNSTVWLEDVPLDIQYVVQADLASID</sequence>
<feature type="domain" description="RNase H type-1" evidence="2">
    <location>
        <begin position="500"/>
        <end position="622"/>
    </location>
</feature>
<gene>
    <name evidence="5" type="ORF">SO802_032271</name>
</gene>
<dbReference type="AlphaFoldDB" id="A0AAW2BMY9"/>
<dbReference type="InterPro" id="IPR044730">
    <property type="entry name" value="RNase_H-like_dom_plant"/>
</dbReference>
<dbReference type="Gene3D" id="3.30.420.10">
    <property type="entry name" value="Ribonuclease H-like superfamily/Ribonuclease H"/>
    <property type="match status" value="1"/>
</dbReference>
<proteinExistence type="predicted"/>
<accession>A0AAW2BMY9</accession>